<protein>
    <recommendedName>
        <fullName evidence="10">Glycosyltransferase 2-like domain-containing protein</fullName>
    </recommendedName>
</protein>
<dbReference type="Pfam" id="PF00535">
    <property type="entry name" value="Glycos_transf_2"/>
    <property type="match status" value="1"/>
</dbReference>
<comment type="pathway">
    <text evidence="3">Sphingolipid metabolism.</text>
</comment>
<dbReference type="Pfam" id="PF13506">
    <property type="entry name" value="Glyco_transf_21"/>
    <property type="match status" value="1"/>
</dbReference>
<dbReference type="PANTHER" id="PTHR43179">
    <property type="entry name" value="RHAMNOSYLTRANSFERASE WBBL"/>
    <property type="match status" value="1"/>
</dbReference>
<comment type="pathway">
    <text evidence="2">Lipid metabolism; sphingolipid metabolism.</text>
</comment>
<organism evidence="11 12">
    <name type="scientific">Candidatus Chloroploca asiatica</name>
    <dbReference type="NCBI Taxonomy" id="1506545"/>
    <lineage>
        <taxon>Bacteria</taxon>
        <taxon>Bacillati</taxon>
        <taxon>Chloroflexota</taxon>
        <taxon>Chloroflexia</taxon>
        <taxon>Chloroflexales</taxon>
        <taxon>Chloroflexineae</taxon>
        <taxon>Oscillochloridaceae</taxon>
        <taxon>Candidatus Chloroploca</taxon>
    </lineage>
</organism>
<dbReference type="GO" id="GO:0016757">
    <property type="term" value="F:glycosyltransferase activity"/>
    <property type="evidence" value="ECO:0007669"/>
    <property type="project" value="UniProtKB-KW"/>
</dbReference>
<sequence length="312" mass="34753">MQVHISVLIITHNSAHEIGPCLDTLAQHTRVPYEIIVVDNASADDTMDAIRRSGSLRLVTNTTNVGFAAAVNQATRLAGGRYLLLLNPDTQVHEGAIDRLVAFLDSHPSVGICAPRVLAVDGCLRHNCFAFETPWSFFWFGVGVGPLHRVRRWMLRRTNWNIAADTPQTVEAVTGAVMLVRRELFEQLGGLDERFFMYCEDGDFCYRAHQQGWKTMLVPDAVVTHVRGASTPPDTPLLNGMIGAYLLASRYHYTQKYWGQVAVVVLRLANATVGALFLLVSRLLIDKTARANVSRYGRLLWGTPALRKEVKQ</sequence>
<keyword evidence="5" id="KW-0808">Transferase</keyword>
<evidence type="ECO:0000256" key="5">
    <source>
        <dbReference type="ARBA" id="ARBA00022679"/>
    </source>
</evidence>
<evidence type="ECO:0000256" key="9">
    <source>
        <dbReference type="SAM" id="Phobius"/>
    </source>
</evidence>
<keyword evidence="8 9" id="KW-0472">Membrane</keyword>
<accession>A0A2H3KK26</accession>
<evidence type="ECO:0000256" key="6">
    <source>
        <dbReference type="ARBA" id="ARBA00022692"/>
    </source>
</evidence>
<dbReference type="CDD" id="cd04186">
    <property type="entry name" value="GT_2_like_c"/>
    <property type="match status" value="1"/>
</dbReference>
<dbReference type="GO" id="GO:0016020">
    <property type="term" value="C:membrane"/>
    <property type="evidence" value="ECO:0007669"/>
    <property type="project" value="UniProtKB-SubCell"/>
</dbReference>
<feature type="transmembrane region" description="Helical" evidence="9">
    <location>
        <begin position="257"/>
        <end position="280"/>
    </location>
</feature>
<dbReference type="AlphaFoldDB" id="A0A2H3KK26"/>
<keyword evidence="12" id="KW-1185">Reference proteome</keyword>
<gene>
    <name evidence="11" type="ORF">A9Q02_22395</name>
</gene>
<evidence type="ECO:0000256" key="7">
    <source>
        <dbReference type="ARBA" id="ARBA00022989"/>
    </source>
</evidence>
<feature type="domain" description="Glycosyltransferase 2-like" evidence="10">
    <location>
        <begin position="6"/>
        <end position="119"/>
    </location>
</feature>
<dbReference type="Gene3D" id="3.90.550.10">
    <property type="entry name" value="Spore Coat Polysaccharide Biosynthesis Protein SpsA, Chain A"/>
    <property type="match status" value="1"/>
</dbReference>
<name>A0A2H3KK26_9CHLR</name>
<dbReference type="PANTHER" id="PTHR43179:SF7">
    <property type="entry name" value="RHAMNOSYLTRANSFERASE WBBL"/>
    <property type="match status" value="1"/>
</dbReference>
<keyword evidence="4" id="KW-0328">Glycosyltransferase</keyword>
<comment type="caution">
    <text evidence="11">The sequence shown here is derived from an EMBL/GenBank/DDBJ whole genome shotgun (WGS) entry which is preliminary data.</text>
</comment>
<dbReference type="InterPro" id="IPR001173">
    <property type="entry name" value="Glyco_trans_2-like"/>
</dbReference>
<dbReference type="InterPro" id="IPR029044">
    <property type="entry name" value="Nucleotide-diphossugar_trans"/>
</dbReference>
<evidence type="ECO:0000256" key="3">
    <source>
        <dbReference type="ARBA" id="ARBA00004991"/>
    </source>
</evidence>
<dbReference type="RefSeq" id="WP_172450972.1">
    <property type="nucleotide sequence ID" value="NZ_LYXE01000105.1"/>
</dbReference>
<evidence type="ECO:0000256" key="2">
    <source>
        <dbReference type="ARBA" id="ARBA00004760"/>
    </source>
</evidence>
<reference evidence="11 12" key="1">
    <citation type="submission" date="2016-05" db="EMBL/GenBank/DDBJ databases">
        <authorList>
            <person name="Lavstsen T."/>
            <person name="Jespersen J.S."/>
        </authorList>
    </citation>
    <scope>NUCLEOTIDE SEQUENCE [LARGE SCALE GENOMIC DNA]</scope>
    <source>
        <strain evidence="11 12">B7-9</strain>
    </source>
</reference>
<evidence type="ECO:0000313" key="12">
    <source>
        <dbReference type="Proteomes" id="UP000220922"/>
    </source>
</evidence>
<evidence type="ECO:0000256" key="8">
    <source>
        <dbReference type="ARBA" id="ARBA00023136"/>
    </source>
</evidence>
<keyword evidence="6 9" id="KW-0812">Transmembrane</keyword>
<evidence type="ECO:0000259" key="10">
    <source>
        <dbReference type="Pfam" id="PF00535"/>
    </source>
</evidence>
<evidence type="ECO:0000256" key="1">
    <source>
        <dbReference type="ARBA" id="ARBA00004141"/>
    </source>
</evidence>
<dbReference type="Proteomes" id="UP000220922">
    <property type="component" value="Unassembled WGS sequence"/>
</dbReference>
<comment type="subcellular location">
    <subcellularLocation>
        <location evidence="1">Membrane</location>
        <topology evidence="1">Multi-pass membrane protein</topology>
    </subcellularLocation>
</comment>
<evidence type="ECO:0000256" key="4">
    <source>
        <dbReference type="ARBA" id="ARBA00022676"/>
    </source>
</evidence>
<evidence type="ECO:0000313" key="11">
    <source>
        <dbReference type="EMBL" id="PDV98286.1"/>
    </source>
</evidence>
<proteinExistence type="predicted"/>
<dbReference type="EMBL" id="LYXE01000105">
    <property type="protein sequence ID" value="PDV98286.1"/>
    <property type="molecule type" value="Genomic_DNA"/>
</dbReference>
<keyword evidence="7 9" id="KW-1133">Transmembrane helix</keyword>
<dbReference type="SUPFAM" id="SSF53448">
    <property type="entry name" value="Nucleotide-diphospho-sugar transferases"/>
    <property type="match status" value="1"/>
</dbReference>
<dbReference type="InterPro" id="IPR025993">
    <property type="entry name" value="Ceramide_glucosylTrfase"/>
</dbReference>